<accession>A0A4Y9SCI5</accession>
<dbReference type="OrthoDB" id="8704469at2"/>
<evidence type="ECO:0000313" key="4">
    <source>
        <dbReference type="Proteomes" id="UP000297729"/>
    </source>
</evidence>
<evidence type="ECO:0008006" key="5">
    <source>
        <dbReference type="Google" id="ProtNLM"/>
    </source>
</evidence>
<feature type="region of interest" description="Disordered" evidence="1">
    <location>
        <begin position="26"/>
        <end position="59"/>
    </location>
</feature>
<dbReference type="EMBL" id="SPVG01000183">
    <property type="protein sequence ID" value="TFW18409.1"/>
    <property type="molecule type" value="Genomic_DNA"/>
</dbReference>
<feature type="signal peptide" evidence="2">
    <location>
        <begin position="1"/>
        <end position="17"/>
    </location>
</feature>
<evidence type="ECO:0000256" key="2">
    <source>
        <dbReference type="SAM" id="SignalP"/>
    </source>
</evidence>
<feature type="compositionally biased region" description="Polar residues" evidence="1">
    <location>
        <begin position="41"/>
        <end position="59"/>
    </location>
</feature>
<dbReference type="PROSITE" id="PS51257">
    <property type="entry name" value="PROKAR_LIPOPROTEIN"/>
    <property type="match status" value="1"/>
</dbReference>
<keyword evidence="4" id="KW-1185">Reference proteome</keyword>
<dbReference type="RefSeq" id="WP_135202988.1">
    <property type="nucleotide sequence ID" value="NZ_SPVG01000183.1"/>
</dbReference>
<keyword evidence="2" id="KW-0732">Signal</keyword>
<protein>
    <recommendedName>
        <fullName evidence="5">Lipoprotein</fullName>
    </recommendedName>
</protein>
<name>A0A4Y9SCI5_9BURK</name>
<feature type="compositionally biased region" description="Low complexity" evidence="1">
    <location>
        <begin position="26"/>
        <end position="37"/>
    </location>
</feature>
<dbReference type="AlphaFoldDB" id="A0A4Y9SCI5"/>
<comment type="caution">
    <text evidence="3">The sequence shown here is derived from an EMBL/GenBank/DDBJ whole genome shotgun (WGS) entry which is preliminary data.</text>
</comment>
<organism evidence="3 4">
    <name type="scientific">Duganella callida</name>
    <dbReference type="NCBI Taxonomy" id="2561932"/>
    <lineage>
        <taxon>Bacteria</taxon>
        <taxon>Pseudomonadati</taxon>
        <taxon>Pseudomonadota</taxon>
        <taxon>Betaproteobacteria</taxon>
        <taxon>Burkholderiales</taxon>
        <taxon>Oxalobacteraceae</taxon>
        <taxon>Telluria group</taxon>
        <taxon>Duganella</taxon>
    </lineage>
</organism>
<evidence type="ECO:0000256" key="1">
    <source>
        <dbReference type="SAM" id="MobiDB-lite"/>
    </source>
</evidence>
<proteinExistence type="predicted"/>
<evidence type="ECO:0000313" key="3">
    <source>
        <dbReference type="EMBL" id="TFW18409.1"/>
    </source>
</evidence>
<dbReference type="Proteomes" id="UP000297729">
    <property type="component" value="Unassembled WGS sequence"/>
</dbReference>
<sequence length="137" mass="14395">MKRIRYFVLMLCLTAVAGCANKMSDSGTGSGYTSGDMGRSGMQTAANTGSSGAMQQQQSWNGVVQSIDQMQRQDVGVGTIGAAAAGGNLGAPTDKVYRVTIRTEDGSSQQVVVESMPNYKVGDRVRYSNGMVQPATQ</sequence>
<reference evidence="3 4" key="1">
    <citation type="submission" date="2019-03" db="EMBL/GenBank/DDBJ databases">
        <title>Draft Genome Sequence of Duganella callidus sp. nov., a Novel Duganella Species Isolated from Cultivated Soil.</title>
        <authorList>
            <person name="Raths R."/>
            <person name="Peta V."/>
            <person name="Bucking H."/>
        </authorList>
    </citation>
    <scope>NUCLEOTIDE SEQUENCE [LARGE SCALE GENOMIC DNA]</scope>
    <source>
        <strain evidence="3 4">DN04</strain>
    </source>
</reference>
<feature type="chain" id="PRO_5021480745" description="Lipoprotein" evidence="2">
    <location>
        <begin position="18"/>
        <end position="137"/>
    </location>
</feature>
<gene>
    <name evidence="3" type="ORF">E4L98_18310</name>
</gene>